<feature type="domain" description="Transcription regulator TrmB N-terminal" evidence="1">
    <location>
        <begin position="19"/>
        <end position="86"/>
    </location>
</feature>
<evidence type="ECO:0000259" key="1">
    <source>
        <dbReference type="Pfam" id="PF01978"/>
    </source>
</evidence>
<accession>A0A2U9IU23</accession>
<dbReference type="AlphaFoldDB" id="A0A2U9IU23"/>
<proteinExistence type="predicted"/>
<gene>
    <name evidence="2" type="ORF">DFR87_07575</name>
</gene>
<sequence length="115" mass="12854">MITELAERNILLKRFLMVGYGLSEADVEAFIRIIKSNEGRDVDYIALELGISKSRASLILKRLSDAGLVRKQKNTGSKGGRPKYVYSIDKEELIEKMKMRASELCSDLSSIISGL</sequence>
<dbReference type="InterPro" id="IPR036388">
    <property type="entry name" value="WH-like_DNA-bd_sf"/>
</dbReference>
<organism evidence="2 3">
    <name type="scientific">Metallosphaera hakonensis JCM 8857 = DSM 7519</name>
    <dbReference type="NCBI Taxonomy" id="1293036"/>
    <lineage>
        <taxon>Archaea</taxon>
        <taxon>Thermoproteota</taxon>
        <taxon>Thermoprotei</taxon>
        <taxon>Sulfolobales</taxon>
        <taxon>Sulfolobaceae</taxon>
        <taxon>Metallosphaera</taxon>
    </lineage>
</organism>
<evidence type="ECO:0000313" key="3">
    <source>
        <dbReference type="Proteomes" id="UP000247586"/>
    </source>
</evidence>
<dbReference type="Gene3D" id="1.10.10.10">
    <property type="entry name" value="Winged helix-like DNA-binding domain superfamily/Winged helix DNA-binding domain"/>
    <property type="match status" value="1"/>
</dbReference>
<dbReference type="Proteomes" id="UP000247586">
    <property type="component" value="Chromosome"/>
</dbReference>
<keyword evidence="3" id="KW-1185">Reference proteome</keyword>
<dbReference type="SUPFAM" id="SSF46785">
    <property type="entry name" value="Winged helix' DNA-binding domain"/>
    <property type="match status" value="1"/>
</dbReference>
<reference evidence="2" key="1">
    <citation type="submission" date="2018-05" db="EMBL/GenBank/DDBJ databases">
        <title>Complete Genome Sequences of Extremely Thermoacidophilic, Metal-Mobilizing Type-Strain Members of the Archaeal Family Sulfolobaceae: Acidianus brierleyi DSM-1651T, Acidianus sulfidivorans DSM-18786T, Metallosphaera hakonensis DSM-7519T, and Metallosphaera prunae DSM-10039T.</title>
        <authorList>
            <person name="Counts J.A."/>
            <person name="Kelly R.M."/>
        </authorList>
    </citation>
    <scope>NUCLEOTIDE SEQUENCE [LARGE SCALE GENOMIC DNA]</scope>
    <source>
        <strain evidence="2">HO1-1</strain>
    </source>
</reference>
<protein>
    <submittedName>
        <fullName evidence="2">TrmB family transcriptional regulator</fullName>
    </submittedName>
</protein>
<dbReference type="KEGG" id="mhk:DFR87_07575"/>
<evidence type="ECO:0000313" key="2">
    <source>
        <dbReference type="EMBL" id="AWR99570.1"/>
    </source>
</evidence>
<dbReference type="InterPro" id="IPR036390">
    <property type="entry name" value="WH_DNA-bd_sf"/>
</dbReference>
<dbReference type="EMBL" id="CP029287">
    <property type="protein sequence ID" value="AWR99570.1"/>
    <property type="molecule type" value="Genomic_DNA"/>
</dbReference>
<dbReference type="Pfam" id="PF01978">
    <property type="entry name" value="TrmB"/>
    <property type="match status" value="1"/>
</dbReference>
<dbReference type="OrthoDB" id="36731at2157"/>
<dbReference type="InterPro" id="IPR002831">
    <property type="entry name" value="Tscrpt_reg_TrmB_N"/>
</dbReference>
<name>A0A2U9IU23_9CREN</name>